<proteinExistence type="predicted"/>
<organism evidence="1 2">
    <name type="scientific">Smallanthus sonchifolius</name>
    <dbReference type="NCBI Taxonomy" id="185202"/>
    <lineage>
        <taxon>Eukaryota</taxon>
        <taxon>Viridiplantae</taxon>
        <taxon>Streptophyta</taxon>
        <taxon>Embryophyta</taxon>
        <taxon>Tracheophyta</taxon>
        <taxon>Spermatophyta</taxon>
        <taxon>Magnoliopsida</taxon>
        <taxon>eudicotyledons</taxon>
        <taxon>Gunneridae</taxon>
        <taxon>Pentapetalae</taxon>
        <taxon>asterids</taxon>
        <taxon>campanulids</taxon>
        <taxon>Asterales</taxon>
        <taxon>Asteraceae</taxon>
        <taxon>Asteroideae</taxon>
        <taxon>Heliantheae alliance</taxon>
        <taxon>Millerieae</taxon>
        <taxon>Smallanthus</taxon>
    </lineage>
</organism>
<dbReference type="EMBL" id="CM042023">
    <property type="protein sequence ID" value="KAI3814040.1"/>
    <property type="molecule type" value="Genomic_DNA"/>
</dbReference>
<accession>A0ACB9J3A0</accession>
<protein>
    <submittedName>
        <fullName evidence="1">Uncharacterized protein</fullName>
    </submittedName>
</protein>
<name>A0ACB9J3A0_9ASTR</name>
<dbReference type="Proteomes" id="UP001056120">
    <property type="component" value="Linkage Group LG06"/>
</dbReference>
<evidence type="ECO:0000313" key="1">
    <source>
        <dbReference type="EMBL" id="KAI3814040.1"/>
    </source>
</evidence>
<comment type="caution">
    <text evidence="1">The sequence shown here is derived from an EMBL/GenBank/DDBJ whole genome shotgun (WGS) entry which is preliminary data.</text>
</comment>
<keyword evidence="2" id="KW-1185">Reference proteome</keyword>
<sequence>MSVLFNNIECLFLKPGIVVPEDLILLRTPRRNNTYIVEMNDPETKSSMACLLSKASNSESLLWHRRLGHVNFKNINRLVKQDLVRDPLSVSVNSTVTSSHSEVADTTPVNTSGDVSSGQTATVSSNVDQDLTNDPSVESDSDSDNNDGPIISDEILTNLPSQFEVADGPSFKSLSNHSFENEIGPTNEGDVPKNISMAMKDSSWIDAMQKELAQFRKLKGLPKKRELIIRKEAIRIFLAYACYKNFKVYPMDVKSAFVYGKVKEEVYVFQPLGFEDLDYPSRVYKLDKALYCLHQAPRACYDTLSS</sequence>
<reference evidence="1 2" key="2">
    <citation type="journal article" date="2022" name="Mol. Ecol. Resour.">
        <title>The genomes of chicory, endive, great burdock and yacon provide insights into Asteraceae paleo-polyploidization history and plant inulin production.</title>
        <authorList>
            <person name="Fan W."/>
            <person name="Wang S."/>
            <person name="Wang H."/>
            <person name="Wang A."/>
            <person name="Jiang F."/>
            <person name="Liu H."/>
            <person name="Zhao H."/>
            <person name="Xu D."/>
            <person name="Zhang Y."/>
        </authorList>
    </citation>
    <scope>NUCLEOTIDE SEQUENCE [LARGE SCALE GENOMIC DNA]</scope>
    <source>
        <strain evidence="2">cv. Yunnan</strain>
        <tissue evidence="1">Leaves</tissue>
    </source>
</reference>
<gene>
    <name evidence="1" type="ORF">L1987_18782</name>
</gene>
<evidence type="ECO:0000313" key="2">
    <source>
        <dbReference type="Proteomes" id="UP001056120"/>
    </source>
</evidence>
<reference evidence="2" key="1">
    <citation type="journal article" date="2022" name="Mol. Ecol. Resour.">
        <title>The genomes of chicory, endive, great burdock and yacon provide insights into Asteraceae palaeo-polyploidization history and plant inulin production.</title>
        <authorList>
            <person name="Fan W."/>
            <person name="Wang S."/>
            <person name="Wang H."/>
            <person name="Wang A."/>
            <person name="Jiang F."/>
            <person name="Liu H."/>
            <person name="Zhao H."/>
            <person name="Xu D."/>
            <person name="Zhang Y."/>
        </authorList>
    </citation>
    <scope>NUCLEOTIDE SEQUENCE [LARGE SCALE GENOMIC DNA]</scope>
    <source>
        <strain evidence="2">cv. Yunnan</strain>
    </source>
</reference>